<keyword evidence="6 11" id="KW-0411">Iron-sulfur</keyword>
<comment type="similarity">
    <text evidence="2 11">Belongs to the WhiB family.</text>
</comment>
<evidence type="ECO:0000256" key="6">
    <source>
        <dbReference type="ARBA" id="ARBA00023014"/>
    </source>
</evidence>
<evidence type="ECO:0000256" key="4">
    <source>
        <dbReference type="ARBA" id="ARBA00022723"/>
    </source>
</evidence>
<dbReference type="EMBL" id="BMRP01000001">
    <property type="protein sequence ID" value="GGU42530.1"/>
    <property type="molecule type" value="Genomic_DNA"/>
</dbReference>
<evidence type="ECO:0000313" key="14">
    <source>
        <dbReference type="EMBL" id="GGU42530.1"/>
    </source>
</evidence>
<evidence type="ECO:0000256" key="8">
    <source>
        <dbReference type="ARBA" id="ARBA00023125"/>
    </source>
</evidence>
<dbReference type="HAMAP" id="MF_01479">
    <property type="entry name" value="WhiB"/>
    <property type="match status" value="1"/>
</dbReference>
<reference evidence="15" key="1">
    <citation type="journal article" date="2019" name="Int. J. Syst. Evol. Microbiol.">
        <title>The Global Catalogue of Microorganisms (GCM) 10K type strain sequencing project: providing services to taxonomists for standard genome sequencing and annotation.</title>
        <authorList>
            <consortium name="The Broad Institute Genomics Platform"/>
            <consortium name="The Broad Institute Genome Sequencing Center for Infectious Disease"/>
            <person name="Wu L."/>
            <person name="Ma J."/>
        </authorList>
    </citation>
    <scope>NUCLEOTIDE SEQUENCE [LARGE SCALE GENOMIC DNA]</scope>
    <source>
        <strain evidence="15">JCM 3399</strain>
    </source>
</reference>
<keyword evidence="4 11" id="KW-0479">Metal-binding</keyword>
<accession>A0ABQ2UN91</accession>
<sequence length="174" mass="18861">MKCGPTAASNPGEIQPDRRDQVGTFQGRGTHTGIRGPFVLPNAPATSRAGTDEEHTTVQLQTHTPSVATDLIPPPDPQENSLLPLTELDDEIDRLGAAVPCRTYDPEVFFAESPADVEYAKTLCQTCPVREACLAGAKDRREPWGVWGGELFVQGVVVPRKRPRGRPRKNPVAA</sequence>
<evidence type="ECO:0000256" key="3">
    <source>
        <dbReference type="ARBA" id="ARBA00022485"/>
    </source>
</evidence>
<feature type="binding site" evidence="11">
    <location>
        <position position="133"/>
    </location>
    <ligand>
        <name>[4Fe-4S] cluster</name>
        <dbReference type="ChEBI" id="CHEBI:49883"/>
    </ligand>
</feature>
<evidence type="ECO:0000256" key="2">
    <source>
        <dbReference type="ARBA" id="ARBA00006597"/>
    </source>
</evidence>
<feature type="binding site" evidence="11">
    <location>
        <position position="124"/>
    </location>
    <ligand>
        <name>[4Fe-4S] cluster</name>
        <dbReference type="ChEBI" id="CHEBI:49883"/>
    </ligand>
</feature>
<keyword evidence="3 11" id="KW-0004">4Fe-4S</keyword>
<feature type="domain" description="4Fe-4S Wbl-type" evidence="13">
    <location>
        <begin position="100"/>
        <end position="157"/>
    </location>
</feature>
<keyword evidence="8 11" id="KW-0238">DNA-binding</keyword>
<evidence type="ECO:0000256" key="5">
    <source>
        <dbReference type="ARBA" id="ARBA00023004"/>
    </source>
</evidence>
<evidence type="ECO:0000256" key="12">
    <source>
        <dbReference type="SAM" id="MobiDB-lite"/>
    </source>
</evidence>
<dbReference type="Proteomes" id="UP000654471">
    <property type="component" value="Unassembled WGS sequence"/>
</dbReference>
<comment type="function">
    <text evidence="11">Acts as a transcriptional regulator. Probably redox-responsive. The apo- but not holo-form probably binds DNA.</text>
</comment>
<feature type="binding site" evidence="11">
    <location>
        <position position="127"/>
    </location>
    <ligand>
        <name>[4Fe-4S] cluster</name>
        <dbReference type="ChEBI" id="CHEBI:49883"/>
    </ligand>
</feature>
<keyword evidence="10 11" id="KW-0804">Transcription</keyword>
<proteinExistence type="inferred from homology"/>
<dbReference type="PANTHER" id="PTHR38839">
    <property type="entry name" value="TRANSCRIPTIONAL REGULATOR WHID-RELATED"/>
    <property type="match status" value="1"/>
</dbReference>
<comment type="PTM">
    <text evidence="11">Upon Fe-S cluster removal intramolecular disulfide bonds are formed.</text>
</comment>
<protein>
    <recommendedName>
        <fullName evidence="11">Transcriptional regulator WhiB</fullName>
    </recommendedName>
</protein>
<evidence type="ECO:0000256" key="10">
    <source>
        <dbReference type="ARBA" id="ARBA00023163"/>
    </source>
</evidence>
<organism evidence="14 15">
    <name type="scientific">Streptomyces albospinus</name>
    <dbReference type="NCBI Taxonomy" id="285515"/>
    <lineage>
        <taxon>Bacteria</taxon>
        <taxon>Bacillati</taxon>
        <taxon>Actinomycetota</taxon>
        <taxon>Actinomycetes</taxon>
        <taxon>Kitasatosporales</taxon>
        <taxon>Streptomycetaceae</taxon>
        <taxon>Streptomyces</taxon>
    </lineage>
</organism>
<dbReference type="InterPro" id="IPR034768">
    <property type="entry name" value="4FE4S_WBL"/>
</dbReference>
<evidence type="ECO:0000256" key="11">
    <source>
        <dbReference type="HAMAP-Rule" id="MF_01479"/>
    </source>
</evidence>
<feature type="region of interest" description="Disordered" evidence="12">
    <location>
        <begin position="1"/>
        <end position="56"/>
    </location>
</feature>
<keyword evidence="11" id="KW-0963">Cytoplasm</keyword>
<comment type="PTM">
    <text evidence="11">The Fe-S cluster can be nitrosylated by nitric oxide (NO).</text>
</comment>
<evidence type="ECO:0000256" key="9">
    <source>
        <dbReference type="ARBA" id="ARBA00023157"/>
    </source>
</evidence>
<keyword evidence="15" id="KW-1185">Reference proteome</keyword>
<comment type="cofactor">
    <cofactor evidence="11">
        <name>[4Fe-4S] cluster</name>
        <dbReference type="ChEBI" id="CHEBI:49883"/>
    </cofactor>
    <text evidence="11">Binds 1 [4Fe-4S] cluster per subunit. Following nitrosylation of the [4Fe-4S] cluster binds 1 [4Fe-8(NO)] cluster per subunit.</text>
</comment>
<dbReference type="PROSITE" id="PS51674">
    <property type="entry name" value="4FE4S_WBL"/>
    <property type="match status" value="1"/>
</dbReference>
<feature type="binding site" evidence="11">
    <location>
        <position position="101"/>
    </location>
    <ligand>
        <name>[4Fe-4S] cluster</name>
        <dbReference type="ChEBI" id="CHEBI:49883"/>
    </ligand>
</feature>
<dbReference type="PANTHER" id="PTHR38839:SF2">
    <property type="entry name" value="TRANSCRIPTIONAL REGULATOR WHIB7-RELATED"/>
    <property type="match status" value="1"/>
</dbReference>
<evidence type="ECO:0000256" key="7">
    <source>
        <dbReference type="ARBA" id="ARBA00023015"/>
    </source>
</evidence>
<gene>
    <name evidence="11" type="primary">whiB</name>
    <name evidence="14" type="ORF">GCM10010211_02160</name>
</gene>
<keyword evidence="9 11" id="KW-1015">Disulfide bond</keyword>
<evidence type="ECO:0000256" key="1">
    <source>
        <dbReference type="ARBA" id="ARBA00004496"/>
    </source>
</evidence>
<keyword evidence="5 11" id="KW-0408">Iron</keyword>
<evidence type="ECO:0000259" key="13">
    <source>
        <dbReference type="PROSITE" id="PS51674"/>
    </source>
</evidence>
<name>A0ABQ2UN91_9ACTN</name>
<comment type="subcellular location">
    <subcellularLocation>
        <location evidence="1 11">Cytoplasm</location>
    </subcellularLocation>
</comment>
<comment type="caution">
    <text evidence="14">The sequence shown here is derived from an EMBL/GenBank/DDBJ whole genome shotgun (WGS) entry which is preliminary data.</text>
</comment>
<evidence type="ECO:0000313" key="15">
    <source>
        <dbReference type="Proteomes" id="UP000654471"/>
    </source>
</evidence>
<dbReference type="Pfam" id="PF02467">
    <property type="entry name" value="Whib"/>
    <property type="match status" value="1"/>
</dbReference>
<keyword evidence="7 11" id="KW-0805">Transcription regulation</keyword>
<dbReference type="InterPro" id="IPR003482">
    <property type="entry name" value="Whib"/>
</dbReference>